<sequence length="205" mass="23985">MKIKSKFRAKYKTVPYALDSKNRMIPPEKASKHESYRCPQCKKTVIVRKSKLKNIYFAHYRRGNCSIDRSAPTLAKHILYQKLQEWLSGKGPPIEVKFFLDRRYVIPPQEIGTIKLDHQVLISSAKSITAHLALFDNWNQLLVGIEFRPKKRAKSINQYPWLEIDPEECLENPYLLASLSTQKEELPFFMRPIQLSLNLDIPKEE</sequence>
<proteinExistence type="predicted"/>
<dbReference type="AlphaFoldDB" id="A0A1I3PAC4"/>
<evidence type="ECO:0000313" key="2">
    <source>
        <dbReference type="EMBL" id="SFJ18534.1"/>
    </source>
</evidence>
<gene>
    <name evidence="2" type="ORF">SAMN05421852_105155</name>
</gene>
<keyword evidence="3" id="KW-1185">Reference proteome</keyword>
<dbReference type="OrthoDB" id="3784230at2"/>
<evidence type="ECO:0000259" key="1">
    <source>
        <dbReference type="Pfam" id="PF25164"/>
    </source>
</evidence>
<name>A0A1I3PAC4_9BACL</name>
<dbReference type="InterPro" id="IPR057253">
    <property type="entry name" value="CoiA-like_N"/>
</dbReference>
<dbReference type="STRING" id="46223.SAMN05421852_105155"/>
<organism evidence="2 3">
    <name type="scientific">Thermoflavimicrobium dichotomicum</name>
    <dbReference type="NCBI Taxonomy" id="46223"/>
    <lineage>
        <taxon>Bacteria</taxon>
        <taxon>Bacillati</taxon>
        <taxon>Bacillota</taxon>
        <taxon>Bacilli</taxon>
        <taxon>Bacillales</taxon>
        <taxon>Thermoactinomycetaceae</taxon>
        <taxon>Thermoflavimicrobium</taxon>
    </lineage>
</organism>
<protein>
    <submittedName>
        <fullName evidence="2">Competence protein CoiA-like family protein</fullName>
    </submittedName>
</protein>
<dbReference type="EMBL" id="FORR01000005">
    <property type="protein sequence ID" value="SFJ18534.1"/>
    <property type="molecule type" value="Genomic_DNA"/>
</dbReference>
<evidence type="ECO:0000313" key="3">
    <source>
        <dbReference type="Proteomes" id="UP000199545"/>
    </source>
</evidence>
<dbReference type="Pfam" id="PF25164">
    <property type="entry name" value="CoiA_N"/>
    <property type="match status" value="1"/>
</dbReference>
<feature type="domain" description="Competence protein CoiA-like N-terminal" evidence="1">
    <location>
        <begin position="29"/>
        <end position="67"/>
    </location>
</feature>
<reference evidence="2 3" key="1">
    <citation type="submission" date="2016-10" db="EMBL/GenBank/DDBJ databases">
        <authorList>
            <person name="de Groot N.N."/>
        </authorList>
    </citation>
    <scope>NUCLEOTIDE SEQUENCE [LARGE SCALE GENOMIC DNA]</scope>
    <source>
        <strain evidence="2 3">DSM 44778</strain>
    </source>
</reference>
<accession>A0A1I3PAC4</accession>
<dbReference type="RefSeq" id="WP_093229234.1">
    <property type="nucleotide sequence ID" value="NZ_FORR01000005.1"/>
</dbReference>
<dbReference type="Proteomes" id="UP000199545">
    <property type="component" value="Unassembled WGS sequence"/>
</dbReference>